<accession>G7VCU4</accession>
<dbReference type="KEGG" id="pyr:P186_1202"/>
<dbReference type="RefSeq" id="WP_014288461.1">
    <property type="nucleotide sequence ID" value="NC_016645.1"/>
</dbReference>
<evidence type="ECO:0000313" key="4">
    <source>
        <dbReference type="Proteomes" id="UP000005867"/>
    </source>
</evidence>
<evidence type="ECO:0000256" key="1">
    <source>
        <dbReference type="ARBA" id="ARBA00006611"/>
    </source>
</evidence>
<dbReference type="InterPro" id="IPR001482">
    <property type="entry name" value="T2SS/T4SS_dom"/>
</dbReference>
<name>G7VCU4_9CREN</name>
<sequence>MIYAHADSTLKSRCWLRREGVLVDRGVRTDVCITDDMMYVVIDPEVPDDLQTALLLIMFRGAVPPDEREYPKLIKSVAEGLRDRAVWAMYKDYREVVHYLLDRWSGAREYMGYGALEALMRDPLLTEIVIPQPTAPAAKYTYVPKSLREQLEYIKFQMVELGRYRRVVAVRNEVRMPTNIVIPEPLMYVVVKQLLPSLTMDRPMLTREDPVNKARIAADLLEYNVNIRKMSAVPKPSKSLLKPYTTKPKVAEEYAARGPVHRPEGLEVLALASLVLEMRGSVFFSGGMGSGKTTQLNQLLYLVPPWFQVVVVERGAREIWAPLDGQLLHISVPSEDKLWAALDQALRYGTMHTVVALAEARTPQELRTLVNYKLTGHGALTTMHADTVRDVLLRITEAEAPPEGLDGTLVIQLSAVGGARYVKEAKAVVAGGREVKVVDLAELTPRVASYVEEMYGVDLRRELALRIEALVKAGEVEDPMSARSAIVEMLWLDRVDFKSILEEEAARFGYV</sequence>
<gene>
    <name evidence="3" type="ORF">P186_1202</name>
</gene>
<protein>
    <submittedName>
        <fullName evidence="3">Type II secretion system protein, conjectural</fullName>
    </submittedName>
</protein>
<dbReference type="PANTHER" id="PTHR30486">
    <property type="entry name" value="TWITCHING MOTILITY PROTEIN PILT"/>
    <property type="match status" value="1"/>
</dbReference>
<dbReference type="GeneID" id="11595455"/>
<dbReference type="InterPro" id="IPR050921">
    <property type="entry name" value="T4SS_GSP_E_ATPase"/>
</dbReference>
<dbReference type="Pfam" id="PF00437">
    <property type="entry name" value="T2SSE"/>
    <property type="match status" value="1"/>
</dbReference>
<dbReference type="SUPFAM" id="SSF52540">
    <property type="entry name" value="P-loop containing nucleoside triphosphate hydrolases"/>
    <property type="match status" value="1"/>
</dbReference>
<dbReference type="HOGENOM" id="CLU_040996_0_0_2"/>
<dbReference type="BioCyc" id="PSP1104324:GJSN-1172-MONOMER"/>
<dbReference type="GO" id="GO:0016887">
    <property type="term" value="F:ATP hydrolysis activity"/>
    <property type="evidence" value="ECO:0007669"/>
    <property type="project" value="InterPro"/>
</dbReference>
<dbReference type="InterPro" id="IPR027417">
    <property type="entry name" value="P-loop_NTPase"/>
</dbReference>
<dbReference type="STRING" id="1104324.P186_1202"/>
<dbReference type="Gene3D" id="3.40.50.300">
    <property type="entry name" value="P-loop containing nucleotide triphosphate hydrolases"/>
    <property type="match status" value="1"/>
</dbReference>
<proteinExistence type="inferred from homology"/>
<feature type="domain" description="Bacterial type II secretion system protein E" evidence="2">
    <location>
        <begin position="270"/>
        <end position="398"/>
    </location>
</feature>
<dbReference type="eggNOG" id="arCOG05609">
    <property type="taxonomic scope" value="Archaea"/>
</dbReference>
<dbReference type="AlphaFoldDB" id="G7VCU4"/>
<comment type="similarity">
    <text evidence="1">Belongs to the GSP E family.</text>
</comment>
<dbReference type="EMBL" id="CP003098">
    <property type="protein sequence ID" value="AET32633.1"/>
    <property type="molecule type" value="Genomic_DNA"/>
</dbReference>
<evidence type="ECO:0000259" key="2">
    <source>
        <dbReference type="Pfam" id="PF00437"/>
    </source>
</evidence>
<dbReference type="PANTHER" id="PTHR30486:SF6">
    <property type="entry name" value="TYPE IV PILUS RETRACTATION ATPASE PILT"/>
    <property type="match status" value="1"/>
</dbReference>
<dbReference type="Proteomes" id="UP000005867">
    <property type="component" value="Chromosome"/>
</dbReference>
<keyword evidence="4" id="KW-1185">Reference proteome</keyword>
<reference evidence="3 4" key="1">
    <citation type="journal article" date="2012" name="J. Bacteriol.">
        <title>Complete genome sequence of strain 1860, a crenarchaeon of the genus pyrobaculum able to grow with various electron acceptors.</title>
        <authorList>
            <person name="Mardanov A.V."/>
            <person name="Gumerov V.M."/>
            <person name="Slobodkina G.B."/>
            <person name="Beletsky A.V."/>
            <person name="Bonch-Osmolovskaya E.A."/>
            <person name="Ravin N.V."/>
            <person name="Skryabin K.G."/>
        </authorList>
    </citation>
    <scope>NUCLEOTIDE SEQUENCE [LARGE SCALE GENOMIC DNA]</scope>
    <source>
        <strain evidence="3 4">1860</strain>
    </source>
</reference>
<dbReference type="OrthoDB" id="33500at2157"/>
<evidence type="ECO:0000313" key="3">
    <source>
        <dbReference type="EMBL" id="AET32633.1"/>
    </source>
</evidence>
<organism evidence="3 4">
    <name type="scientific">Pyrobaculum ferrireducens</name>
    <dbReference type="NCBI Taxonomy" id="1104324"/>
    <lineage>
        <taxon>Archaea</taxon>
        <taxon>Thermoproteota</taxon>
        <taxon>Thermoprotei</taxon>
        <taxon>Thermoproteales</taxon>
        <taxon>Thermoproteaceae</taxon>
        <taxon>Pyrobaculum</taxon>
    </lineage>
</organism>